<protein>
    <submittedName>
        <fullName evidence="4">Autoinducer-2 kinase</fullName>
        <ecNumber evidence="4">2.7.1.189</ecNumber>
    </submittedName>
</protein>
<reference evidence="4" key="1">
    <citation type="submission" date="2019-08" db="EMBL/GenBank/DDBJ databases">
        <authorList>
            <person name="Kucharzyk K."/>
            <person name="Murdoch R.W."/>
            <person name="Higgins S."/>
            <person name="Loffler F."/>
        </authorList>
    </citation>
    <scope>NUCLEOTIDE SEQUENCE</scope>
</reference>
<dbReference type="InterPro" id="IPR018485">
    <property type="entry name" value="FGGY_C"/>
</dbReference>
<dbReference type="PANTHER" id="PTHR43095:SF5">
    <property type="entry name" value="XYLULOSE KINASE"/>
    <property type="match status" value="1"/>
</dbReference>
<dbReference type="Gene3D" id="3.30.420.40">
    <property type="match status" value="1"/>
</dbReference>
<feature type="domain" description="Carbohydrate kinase FGGY C-terminal" evidence="3">
    <location>
        <begin position="3"/>
        <end position="66"/>
    </location>
</feature>
<dbReference type="EC" id="2.7.1.189" evidence="4"/>
<dbReference type="SUPFAM" id="SSF53067">
    <property type="entry name" value="Actin-like ATPase domain"/>
    <property type="match status" value="1"/>
</dbReference>
<dbReference type="EMBL" id="VSSQ01021166">
    <property type="protein sequence ID" value="MPM66572.1"/>
    <property type="molecule type" value="Genomic_DNA"/>
</dbReference>
<keyword evidence="2 4" id="KW-0418">Kinase</keyword>
<dbReference type="PANTHER" id="PTHR43095">
    <property type="entry name" value="SUGAR KINASE"/>
    <property type="match status" value="1"/>
</dbReference>
<name>A0A645BN22_9ZZZZ</name>
<keyword evidence="1 4" id="KW-0808">Transferase</keyword>
<dbReference type="GO" id="GO:0016301">
    <property type="term" value="F:kinase activity"/>
    <property type="evidence" value="ECO:0007669"/>
    <property type="project" value="UniProtKB-KW"/>
</dbReference>
<dbReference type="InterPro" id="IPR043129">
    <property type="entry name" value="ATPase_NBD"/>
</dbReference>
<evidence type="ECO:0000256" key="1">
    <source>
        <dbReference type="ARBA" id="ARBA00022679"/>
    </source>
</evidence>
<proteinExistence type="predicted"/>
<organism evidence="4">
    <name type="scientific">bioreactor metagenome</name>
    <dbReference type="NCBI Taxonomy" id="1076179"/>
    <lineage>
        <taxon>unclassified sequences</taxon>
        <taxon>metagenomes</taxon>
        <taxon>ecological metagenomes</taxon>
    </lineage>
</organism>
<dbReference type="AlphaFoldDB" id="A0A645BN22"/>
<comment type="caution">
    <text evidence="4">The sequence shown here is derived from an EMBL/GenBank/DDBJ whole genome shotgun (WGS) entry which is preliminary data.</text>
</comment>
<evidence type="ECO:0000256" key="2">
    <source>
        <dbReference type="ARBA" id="ARBA00022777"/>
    </source>
</evidence>
<evidence type="ECO:0000313" key="4">
    <source>
        <dbReference type="EMBL" id="MPM66572.1"/>
    </source>
</evidence>
<gene>
    <name evidence="4" type="primary">lsrK_2</name>
    <name evidence="4" type="ORF">SDC9_113482</name>
</gene>
<dbReference type="Pfam" id="PF02782">
    <property type="entry name" value="FGGY_C"/>
    <property type="match status" value="1"/>
</dbReference>
<sequence>MGYELRLFLELLREQGCEATTVCAIGGGAKSALWTQMRADITGRELIVPAVTEAASVGAALLAAWGAGLVPRGEYPAALSRTRAVLQPNPDTTAAYAGGYRRFTVLFEALKSVYDKEECSV</sequence>
<dbReference type="InterPro" id="IPR050406">
    <property type="entry name" value="FGGY_Carb_Kinase"/>
</dbReference>
<evidence type="ECO:0000259" key="3">
    <source>
        <dbReference type="Pfam" id="PF02782"/>
    </source>
</evidence>
<dbReference type="GO" id="GO:0005975">
    <property type="term" value="P:carbohydrate metabolic process"/>
    <property type="evidence" value="ECO:0007669"/>
    <property type="project" value="InterPro"/>
</dbReference>
<accession>A0A645BN22</accession>